<reference evidence="1 2" key="1">
    <citation type="submission" date="2011-02" db="EMBL/GenBank/DDBJ databases">
        <title>The Genome Sequence of Sphaeroforma arctica JP610.</title>
        <authorList>
            <consortium name="The Broad Institute Genome Sequencing Platform"/>
            <person name="Russ C."/>
            <person name="Cuomo C."/>
            <person name="Young S.K."/>
            <person name="Zeng Q."/>
            <person name="Gargeya S."/>
            <person name="Alvarado L."/>
            <person name="Berlin A."/>
            <person name="Chapman S.B."/>
            <person name="Chen Z."/>
            <person name="Freedman E."/>
            <person name="Gellesch M."/>
            <person name="Goldberg J."/>
            <person name="Griggs A."/>
            <person name="Gujja S."/>
            <person name="Heilman E."/>
            <person name="Heiman D."/>
            <person name="Howarth C."/>
            <person name="Mehta T."/>
            <person name="Neiman D."/>
            <person name="Pearson M."/>
            <person name="Roberts A."/>
            <person name="Saif S."/>
            <person name="Shea T."/>
            <person name="Shenoy N."/>
            <person name="Sisk P."/>
            <person name="Stolte C."/>
            <person name="Sykes S."/>
            <person name="White J."/>
            <person name="Yandava C."/>
            <person name="Burger G."/>
            <person name="Gray M.W."/>
            <person name="Holland P.W.H."/>
            <person name="King N."/>
            <person name="Lang F.B.F."/>
            <person name="Roger A.J."/>
            <person name="Ruiz-Trillo I."/>
            <person name="Haas B."/>
            <person name="Nusbaum C."/>
            <person name="Birren B."/>
        </authorList>
    </citation>
    <scope>NUCLEOTIDE SEQUENCE [LARGE SCALE GENOMIC DNA]</scope>
    <source>
        <strain evidence="1 2">JP610</strain>
    </source>
</reference>
<protein>
    <submittedName>
        <fullName evidence="1">Uncharacterized protein</fullName>
    </submittedName>
</protein>
<accession>A0A0L0FKQ9</accession>
<evidence type="ECO:0000313" key="2">
    <source>
        <dbReference type="Proteomes" id="UP000054560"/>
    </source>
</evidence>
<sequence>MDMQGDDKTLSKKLMEAALAVFGKSNVVESIRLQAIVENFRSLSKQRMQPVVNMIEPSLPDPFIRAGINATTMNPDFGEEVVAELKELETDIRYFDLKEIILGPEQILEQRI</sequence>
<dbReference type="GeneID" id="25910668"/>
<keyword evidence="2" id="KW-1185">Reference proteome</keyword>
<dbReference type="AlphaFoldDB" id="A0A0L0FKQ9"/>
<gene>
    <name evidence="1" type="ORF">SARC_10164</name>
</gene>
<dbReference type="RefSeq" id="XP_014151274.1">
    <property type="nucleotide sequence ID" value="XM_014295799.1"/>
</dbReference>
<organism evidence="1 2">
    <name type="scientific">Sphaeroforma arctica JP610</name>
    <dbReference type="NCBI Taxonomy" id="667725"/>
    <lineage>
        <taxon>Eukaryota</taxon>
        <taxon>Ichthyosporea</taxon>
        <taxon>Ichthyophonida</taxon>
        <taxon>Sphaeroforma</taxon>
    </lineage>
</organism>
<proteinExistence type="predicted"/>
<dbReference type="EMBL" id="KQ242753">
    <property type="protein sequence ID" value="KNC77372.1"/>
    <property type="molecule type" value="Genomic_DNA"/>
</dbReference>
<dbReference type="Proteomes" id="UP000054560">
    <property type="component" value="Unassembled WGS sequence"/>
</dbReference>
<name>A0A0L0FKQ9_9EUKA</name>
<evidence type="ECO:0000313" key="1">
    <source>
        <dbReference type="EMBL" id="KNC77372.1"/>
    </source>
</evidence>